<accession>A0A8J3W970</accession>
<dbReference type="EMBL" id="BOOH01000076">
    <property type="protein sequence ID" value="GIH81424.1"/>
    <property type="molecule type" value="Genomic_DNA"/>
</dbReference>
<evidence type="ECO:0000313" key="3">
    <source>
        <dbReference type="Proteomes" id="UP000616724"/>
    </source>
</evidence>
<dbReference type="Proteomes" id="UP000616724">
    <property type="component" value="Unassembled WGS sequence"/>
</dbReference>
<feature type="region of interest" description="Disordered" evidence="1">
    <location>
        <begin position="1"/>
        <end position="40"/>
    </location>
</feature>
<comment type="caution">
    <text evidence="2">The sequence shown here is derived from an EMBL/GenBank/DDBJ whole genome shotgun (WGS) entry which is preliminary data.</text>
</comment>
<keyword evidence="3" id="KW-1185">Reference proteome</keyword>
<gene>
    <name evidence="2" type="ORF">Plo01_78530</name>
</gene>
<dbReference type="RefSeq" id="WP_275415461.1">
    <property type="nucleotide sequence ID" value="NZ_BOOH01000076.1"/>
</dbReference>
<evidence type="ECO:0000313" key="2">
    <source>
        <dbReference type="EMBL" id="GIH81424.1"/>
    </source>
</evidence>
<organism evidence="2 3">
    <name type="scientific">Planobispora longispora</name>
    <dbReference type="NCBI Taxonomy" id="28887"/>
    <lineage>
        <taxon>Bacteria</taxon>
        <taxon>Bacillati</taxon>
        <taxon>Actinomycetota</taxon>
        <taxon>Actinomycetes</taxon>
        <taxon>Streptosporangiales</taxon>
        <taxon>Streptosporangiaceae</taxon>
        <taxon>Planobispora</taxon>
    </lineage>
</organism>
<reference evidence="2 3" key="1">
    <citation type="submission" date="2021-01" db="EMBL/GenBank/DDBJ databases">
        <title>Whole genome shotgun sequence of Planobispora longispora NBRC 13918.</title>
        <authorList>
            <person name="Komaki H."/>
            <person name="Tamura T."/>
        </authorList>
    </citation>
    <scope>NUCLEOTIDE SEQUENCE [LARGE SCALE GENOMIC DNA]</scope>
    <source>
        <strain evidence="2 3">NBRC 13918</strain>
    </source>
</reference>
<dbReference type="AlphaFoldDB" id="A0A8J3W970"/>
<protein>
    <submittedName>
        <fullName evidence="2">Uncharacterized protein</fullName>
    </submittedName>
</protein>
<sequence length="40" mass="4591">MTTPGADHVDDSADIDLNDLLPEPDDRLTWNDADDYDWTR</sequence>
<proteinExistence type="predicted"/>
<name>A0A8J3W970_9ACTN</name>
<evidence type="ECO:0000256" key="1">
    <source>
        <dbReference type="SAM" id="MobiDB-lite"/>
    </source>
</evidence>